<evidence type="ECO:0000313" key="3">
    <source>
        <dbReference type="EMBL" id="CAJ1380646.1"/>
    </source>
</evidence>
<feature type="region of interest" description="Disordered" evidence="1">
    <location>
        <begin position="88"/>
        <end position="113"/>
    </location>
</feature>
<dbReference type="InterPro" id="IPR012340">
    <property type="entry name" value="NA-bd_OB-fold"/>
</dbReference>
<keyword evidence="4" id="KW-1185">Reference proteome</keyword>
<protein>
    <recommendedName>
        <fullName evidence="2">CSD domain-containing protein</fullName>
    </recommendedName>
</protein>
<proteinExistence type="predicted"/>
<dbReference type="PROSITE" id="PS51857">
    <property type="entry name" value="CSD_2"/>
    <property type="match status" value="1"/>
</dbReference>
<dbReference type="Proteomes" id="UP001178507">
    <property type="component" value="Unassembled WGS sequence"/>
</dbReference>
<dbReference type="GO" id="GO:0003676">
    <property type="term" value="F:nucleic acid binding"/>
    <property type="evidence" value="ECO:0007669"/>
    <property type="project" value="InterPro"/>
</dbReference>
<dbReference type="SUPFAM" id="SSF50249">
    <property type="entry name" value="Nucleic acid-binding proteins"/>
    <property type="match status" value="1"/>
</dbReference>
<feature type="compositionally biased region" description="Low complexity" evidence="1">
    <location>
        <begin position="102"/>
        <end position="113"/>
    </location>
</feature>
<name>A0AA36I407_9DINO</name>
<reference evidence="3" key="1">
    <citation type="submission" date="2023-08" db="EMBL/GenBank/DDBJ databases">
        <authorList>
            <person name="Chen Y."/>
            <person name="Shah S."/>
            <person name="Dougan E. K."/>
            <person name="Thang M."/>
            <person name="Chan C."/>
        </authorList>
    </citation>
    <scope>NUCLEOTIDE SEQUENCE</scope>
</reference>
<organism evidence="3 4">
    <name type="scientific">Effrenium voratum</name>
    <dbReference type="NCBI Taxonomy" id="2562239"/>
    <lineage>
        <taxon>Eukaryota</taxon>
        <taxon>Sar</taxon>
        <taxon>Alveolata</taxon>
        <taxon>Dinophyceae</taxon>
        <taxon>Suessiales</taxon>
        <taxon>Symbiodiniaceae</taxon>
        <taxon>Effrenium</taxon>
    </lineage>
</organism>
<dbReference type="EMBL" id="CAUJNA010000735">
    <property type="protein sequence ID" value="CAJ1380646.1"/>
    <property type="molecule type" value="Genomic_DNA"/>
</dbReference>
<feature type="domain" description="CSD" evidence="2">
    <location>
        <begin position="1"/>
        <end position="82"/>
    </location>
</feature>
<dbReference type="InterPro" id="IPR002059">
    <property type="entry name" value="CSP_DNA-bd"/>
</dbReference>
<evidence type="ECO:0000256" key="1">
    <source>
        <dbReference type="SAM" id="MobiDB-lite"/>
    </source>
</evidence>
<evidence type="ECO:0000313" key="4">
    <source>
        <dbReference type="Proteomes" id="UP001178507"/>
    </source>
</evidence>
<dbReference type="AlphaFoldDB" id="A0AA36I407"/>
<accession>A0AA36I407</accession>
<sequence>MGTVRRLFPGKGFGFVSRDESEELGLGAEVTNEKGFDVFLHFSDLVPGLGSAELQVGSRVSFLWESADPHRGPGGRARRVSLDVSEVPPHPAVVSSADHSKPATAPAPRPRATGRVYRRDALLTMEEVMRRNKQLCGARPGGVPRLLQMPHWYWEDDDRESQDAPDDESRLRALEARLDRENGADARNVETFGEAWAGEVWTFEEALAANQRLARAQGLAVPYEFYESRSQEQMIPMILQ</sequence>
<gene>
    <name evidence="3" type="ORF">EVOR1521_LOCUS8539</name>
</gene>
<evidence type="ECO:0000259" key="2">
    <source>
        <dbReference type="PROSITE" id="PS51857"/>
    </source>
</evidence>
<comment type="caution">
    <text evidence="3">The sequence shown here is derived from an EMBL/GenBank/DDBJ whole genome shotgun (WGS) entry which is preliminary data.</text>
</comment>
<dbReference type="Gene3D" id="2.40.50.140">
    <property type="entry name" value="Nucleic acid-binding proteins"/>
    <property type="match status" value="1"/>
</dbReference>